<proteinExistence type="predicted"/>
<reference evidence="2 3" key="1">
    <citation type="journal article" date="2016" name="Sci. Rep.">
        <title>Metabolic traits of an uncultured archaeal lineage -MSBL1- from brine pools of the Red Sea.</title>
        <authorList>
            <person name="Mwirichia R."/>
            <person name="Alam I."/>
            <person name="Rashid M."/>
            <person name="Vinu M."/>
            <person name="Ba-Alawi W."/>
            <person name="Anthony Kamau A."/>
            <person name="Kamanda Ngugi D."/>
            <person name="Goker M."/>
            <person name="Klenk H.P."/>
            <person name="Bajic V."/>
            <person name="Stingl U."/>
        </authorList>
    </citation>
    <scope>NUCLEOTIDE SEQUENCE [LARGE SCALE GENOMIC DNA]</scope>
    <source>
        <strain evidence="2">SCGC-AAA259E17</strain>
    </source>
</reference>
<organism evidence="2 3">
    <name type="scientific">candidate division MSBL1 archaeon SCGC-AAA259E17</name>
    <dbReference type="NCBI Taxonomy" id="1698263"/>
    <lineage>
        <taxon>Archaea</taxon>
        <taxon>Methanobacteriati</taxon>
        <taxon>Methanobacteriota</taxon>
        <taxon>candidate division MSBL1</taxon>
    </lineage>
</organism>
<comment type="caution">
    <text evidence="2">The sequence shown here is derived from an EMBL/GenBank/DDBJ whole genome shotgun (WGS) entry which is preliminary data.</text>
</comment>
<sequence length="69" mass="8113">MEIFRAREMGRGFLGFYLLIFIGGPFFRAMSRGDSPECFPVLNLRWFQLLNMLAAQFFNPDLVLNDFAW</sequence>
<keyword evidence="3" id="KW-1185">Reference proteome</keyword>
<dbReference type="AlphaFoldDB" id="A0A133UEU0"/>
<keyword evidence="1" id="KW-0812">Transmembrane</keyword>
<feature type="transmembrane region" description="Helical" evidence="1">
    <location>
        <begin position="12"/>
        <end position="30"/>
    </location>
</feature>
<accession>A0A133UEU0</accession>
<dbReference type="EMBL" id="LHXN01000042">
    <property type="protein sequence ID" value="KXA92596.1"/>
    <property type="molecule type" value="Genomic_DNA"/>
</dbReference>
<gene>
    <name evidence="2" type="ORF">AKJ64_02780</name>
</gene>
<evidence type="ECO:0000313" key="3">
    <source>
        <dbReference type="Proteomes" id="UP000070373"/>
    </source>
</evidence>
<keyword evidence="1" id="KW-1133">Transmembrane helix</keyword>
<keyword evidence="1" id="KW-0472">Membrane</keyword>
<evidence type="ECO:0000313" key="2">
    <source>
        <dbReference type="EMBL" id="KXA92596.1"/>
    </source>
</evidence>
<name>A0A133UEU0_9EURY</name>
<evidence type="ECO:0000256" key="1">
    <source>
        <dbReference type="SAM" id="Phobius"/>
    </source>
</evidence>
<protein>
    <submittedName>
        <fullName evidence="2">Uncharacterized protein</fullName>
    </submittedName>
</protein>
<dbReference type="Proteomes" id="UP000070373">
    <property type="component" value="Unassembled WGS sequence"/>
</dbReference>